<dbReference type="AlphaFoldDB" id="A0A6J4PAJ3"/>
<sequence length="299" mass="33505">MEKRKFGKTDMDFSVLGFGGAEIGFNPQQTQEDVNQLLNSALDAGLNLIDTAAGYLKSEQMIGEAVGKRRKEFYLITKCGALDGFTRSDWSVKGILATIETSLKNLKTDYLDIAQLHSCDTEILKRGDAIEGLQRAQEKGYTRYIGYSGDNDDARYAIETDVFDSLQTSVSVADQTPIDTNIKLAATKNIGVIAKRPIANAVWRHDAKPESSYHHEYWDRIQKLKFDFLNKSTEEATAIALRFTLSIPGVHTMIVGTTRPNRWQENAKYIAEGELSGEEYEAIRNRWKEVGGDDWVGMT</sequence>
<dbReference type="Gene3D" id="3.20.20.100">
    <property type="entry name" value="NADP-dependent oxidoreductase domain"/>
    <property type="match status" value="1"/>
</dbReference>
<dbReference type="EMBL" id="CADCUR010000208">
    <property type="protein sequence ID" value="CAA9410831.1"/>
    <property type="molecule type" value="Genomic_DNA"/>
</dbReference>
<reference evidence="2" key="1">
    <citation type="submission" date="2020-02" db="EMBL/GenBank/DDBJ databases">
        <authorList>
            <person name="Meier V. D."/>
        </authorList>
    </citation>
    <scope>NUCLEOTIDE SEQUENCE</scope>
    <source>
        <strain evidence="2">AVDCRST_MAG74</strain>
    </source>
</reference>
<dbReference type="CDD" id="cd19095">
    <property type="entry name" value="AKR_PA4992-like"/>
    <property type="match status" value="1"/>
</dbReference>
<dbReference type="Pfam" id="PF00248">
    <property type="entry name" value="Aldo_ket_red"/>
    <property type="match status" value="1"/>
</dbReference>
<organism evidence="2">
    <name type="scientific">uncultured Pyrinomonadaceae bacterium</name>
    <dbReference type="NCBI Taxonomy" id="2283094"/>
    <lineage>
        <taxon>Bacteria</taxon>
        <taxon>Pseudomonadati</taxon>
        <taxon>Acidobacteriota</taxon>
        <taxon>Blastocatellia</taxon>
        <taxon>Blastocatellales</taxon>
        <taxon>Pyrinomonadaceae</taxon>
        <taxon>environmental samples</taxon>
    </lineage>
</organism>
<dbReference type="SUPFAM" id="SSF51430">
    <property type="entry name" value="NAD(P)-linked oxidoreductase"/>
    <property type="match status" value="1"/>
</dbReference>
<dbReference type="PANTHER" id="PTHR43312:SF1">
    <property type="entry name" value="NADP-DEPENDENT OXIDOREDUCTASE DOMAIN-CONTAINING PROTEIN"/>
    <property type="match status" value="1"/>
</dbReference>
<protein>
    <submittedName>
        <fullName evidence="2">Oxidoreductase, aldo/keto reductase family</fullName>
    </submittedName>
</protein>
<proteinExistence type="predicted"/>
<name>A0A6J4PAJ3_9BACT</name>
<feature type="domain" description="NADP-dependent oxidoreductase" evidence="1">
    <location>
        <begin position="16"/>
        <end position="285"/>
    </location>
</feature>
<dbReference type="InterPro" id="IPR023210">
    <property type="entry name" value="NADP_OxRdtase_dom"/>
</dbReference>
<accession>A0A6J4PAJ3</accession>
<gene>
    <name evidence="2" type="ORF">AVDCRST_MAG74-2273</name>
</gene>
<evidence type="ECO:0000313" key="2">
    <source>
        <dbReference type="EMBL" id="CAA9410831.1"/>
    </source>
</evidence>
<evidence type="ECO:0000259" key="1">
    <source>
        <dbReference type="Pfam" id="PF00248"/>
    </source>
</evidence>
<dbReference type="InterPro" id="IPR053135">
    <property type="entry name" value="AKR2_Oxidoreductase"/>
</dbReference>
<dbReference type="InterPro" id="IPR036812">
    <property type="entry name" value="NAD(P)_OxRdtase_dom_sf"/>
</dbReference>
<dbReference type="PANTHER" id="PTHR43312">
    <property type="entry name" value="D-THREO-ALDOSE 1-DEHYDROGENASE"/>
    <property type="match status" value="1"/>
</dbReference>